<proteinExistence type="predicted"/>
<organism evidence="1 2">
    <name type="scientific">Tardiphaga alba</name>
    <dbReference type="NCBI Taxonomy" id="340268"/>
    <lineage>
        <taxon>Bacteria</taxon>
        <taxon>Pseudomonadati</taxon>
        <taxon>Pseudomonadota</taxon>
        <taxon>Alphaproteobacteria</taxon>
        <taxon>Hyphomicrobiales</taxon>
        <taxon>Nitrobacteraceae</taxon>
        <taxon>Tardiphaga</taxon>
    </lineage>
</organism>
<protein>
    <submittedName>
        <fullName evidence="1">Uncharacterized protein</fullName>
    </submittedName>
</protein>
<name>A0ABX8A8K5_9BRAD</name>
<evidence type="ECO:0000313" key="2">
    <source>
        <dbReference type="Proteomes" id="UP000682843"/>
    </source>
</evidence>
<dbReference type="EMBL" id="CP036498">
    <property type="protein sequence ID" value="QUS39797.1"/>
    <property type="molecule type" value="Genomic_DNA"/>
</dbReference>
<accession>A0ABX8A8K5</accession>
<sequence length="75" mass="8084">MRGPVQCPDCGEARAFAGYLTDGGNPSEEARLFICRECNVTEKVAIDDEGSFIYERLDAMIPAMTIRSDAIAGPA</sequence>
<evidence type="ECO:0000313" key="1">
    <source>
        <dbReference type="EMBL" id="QUS39797.1"/>
    </source>
</evidence>
<keyword evidence="2" id="KW-1185">Reference proteome</keyword>
<dbReference type="RefSeq" id="WP_211913351.1">
    <property type="nucleotide sequence ID" value="NZ_CP036498.1"/>
</dbReference>
<gene>
    <name evidence="1" type="ORF">RPMA_13830</name>
</gene>
<reference evidence="1 2" key="1">
    <citation type="submission" date="2019-02" db="EMBL/GenBank/DDBJ databases">
        <title>Emended description of the genus Rhodopseudomonas and description of Rhodopseudomonas albus sp. nov., a non-phototrophic, heavy-metal-tolerant bacterium isolated from garden soil.</title>
        <authorList>
            <person name="Bao Z."/>
            <person name="Cao W.W."/>
            <person name="Sato Y."/>
            <person name="Nishizawa T."/>
            <person name="Zhao J."/>
            <person name="Guo Y."/>
            <person name="Ohta H."/>
        </authorList>
    </citation>
    <scope>NUCLEOTIDE SEQUENCE [LARGE SCALE GENOMIC DNA]</scope>
    <source>
        <strain evidence="1 2">SK50-23</strain>
    </source>
</reference>
<dbReference type="Proteomes" id="UP000682843">
    <property type="component" value="Chromosome"/>
</dbReference>